<comment type="caution">
    <text evidence="6">The sequence shown here is derived from an EMBL/GenBank/DDBJ whole genome shotgun (WGS) entry which is preliminary data.</text>
</comment>
<feature type="domain" description="Cytochrome c" evidence="5">
    <location>
        <begin position="895"/>
        <end position="1029"/>
    </location>
</feature>
<dbReference type="PANTHER" id="PTHR33546:SF1">
    <property type="entry name" value="LARGE, MULTIFUNCTIONAL SECRETED PROTEIN"/>
    <property type="match status" value="1"/>
</dbReference>
<dbReference type="Gene3D" id="2.120.10.30">
    <property type="entry name" value="TolB, C-terminal domain"/>
    <property type="match status" value="1"/>
</dbReference>
<dbReference type="InterPro" id="IPR011989">
    <property type="entry name" value="ARM-like"/>
</dbReference>
<protein>
    <submittedName>
        <fullName evidence="6">Dehydrogenase</fullName>
    </submittedName>
</protein>
<dbReference type="Gene3D" id="1.25.10.10">
    <property type="entry name" value="Leucine-rich Repeat Variant"/>
    <property type="match status" value="1"/>
</dbReference>
<dbReference type="InterPro" id="IPR055557">
    <property type="entry name" value="DUF7133"/>
</dbReference>
<reference evidence="6 7" key="1">
    <citation type="submission" date="2018-11" db="EMBL/GenBank/DDBJ databases">
        <authorList>
            <person name="Zhou Z."/>
            <person name="Wang G."/>
        </authorList>
    </citation>
    <scope>NUCLEOTIDE SEQUENCE [LARGE SCALE GENOMIC DNA]</scope>
    <source>
        <strain evidence="6 7">KCTC42998</strain>
    </source>
</reference>
<dbReference type="Proteomes" id="UP000274271">
    <property type="component" value="Unassembled WGS sequence"/>
</dbReference>
<dbReference type="AlphaFoldDB" id="A0A3P1CU13"/>
<dbReference type="Pfam" id="PF23500">
    <property type="entry name" value="DUF7133"/>
    <property type="match status" value="1"/>
</dbReference>
<keyword evidence="7" id="KW-1185">Reference proteome</keyword>
<dbReference type="Pfam" id="PF00034">
    <property type="entry name" value="Cytochrom_C"/>
    <property type="match status" value="1"/>
</dbReference>
<evidence type="ECO:0000256" key="2">
    <source>
        <dbReference type="ARBA" id="ARBA00022723"/>
    </source>
</evidence>
<dbReference type="SUPFAM" id="SSF48371">
    <property type="entry name" value="ARM repeat"/>
    <property type="match status" value="1"/>
</dbReference>
<dbReference type="GO" id="GO:0020037">
    <property type="term" value="F:heme binding"/>
    <property type="evidence" value="ECO:0007669"/>
    <property type="project" value="InterPro"/>
</dbReference>
<keyword evidence="3 4" id="KW-0408">Iron</keyword>
<evidence type="ECO:0000256" key="1">
    <source>
        <dbReference type="ARBA" id="ARBA00022617"/>
    </source>
</evidence>
<dbReference type="Gene3D" id="1.10.760.10">
    <property type="entry name" value="Cytochrome c-like domain"/>
    <property type="match status" value="1"/>
</dbReference>
<evidence type="ECO:0000313" key="7">
    <source>
        <dbReference type="Proteomes" id="UP000274271"/>
    </source>
</evidence>
<dbReference type="PROSITE" id="PS51007">
    <property type="entry name" value="CYTC"/>
    <property type="match status" value="1"/>
</dbReference>
<gene>
    <name evidence="6" type="ORF">EHT87_00595</name>
</gene>
<dbReference type="InterPro" id="IPR036909">
    <property type="entry name" value="Cyt_c-like_dom_sf"/>
</dbReference>
<dbReference type="InterPro" id="IPR013427">
    <property type="entry name" value="Haem-bd_dom_put"/>
</dbReference>
<dbReference type="InterPro" id="IPR016024">
    <property type="entry name" value="ARM-type_fold"/>
</dbReference>
<dbReference type="EMBL" id="RQJP01000001">
    <property type="protein sequence ID" value="RRB16823.1"/>
    <property type="molecule type" value="Genomic_DNA"/>
</dbReference>
<dbReference type="PANTHER" id="PTHR33546">
    <property type="entry name" value="LARGE, MULTIFUNCTIONAL SECRETED PROTEIN-RELATED"/>
    <property type="match status" value="1"/>
</dbReference>
<dbReference type="NCBIfam" id="TIGR02604">
    <property type="entry name" value="Piru_Ver_Nterm"/>
    <property type="match status" value="1"/>
</dbReference>
<keyword evidence="2 4" id="KW-0479">Metal-binding</keyword>
<keyword evidence="1 4" id="KW-0349">Heme</keyword>
<dbReference type="InterPro" id="IPR011042">
    <property type="entry name" value="6-blade_b-propeller_TolB-like"/>
</dbReference>
<dbReference type="InterPro" id="IPR013428">
    <property type="entry name" value="Membrane-bound_put_N"/>
</dbReference>
<organism evidence="6 7">
    <name type="scientific">Larkinella knui</name>
    <dbReference type="NCBI Taxonomy" id="2025310"/>
    <lineage>
        <taxon>Bacteria</taxon>
        <taxon>Pseudomonadati</taxon>
        <taxon>Bacteroidota</taxon>
        <taxon>Cytophagia</taxon>
        <taxon>Cytophagales</taxon>
        <taxon>Spirosomataceae</taxon>
        <taxon>Larkinella</taxon>
    </lineage>
</organism>
<dbReference type="GO" id="GO:0009055">
    <property type="term" value="F:electron transfer activity"/>
    <property type="evidence" value="ECO:0007669"/>
    <property type="project" value="InterPro"/>
</dbReference>
<evidence type="ECO:0000256" key="4">
    <source>
        <dbReference type="PROSITE-ProRule" id="PRU00433"/>
    </source>
</evidence>
<accession>A0A3P1CU13</accession>
<dbReference type="OrthoDB" id="9808161at2"/>
<dbReference type="InterPro" id="IPR009056">
    <property type="entry name" value="Cyt_c-like_dom"/>
</dbReference>
<dbReference type="SUPFAM" id="SSF46626">
    <property type="entry name" value="Cytochrome c"/>
    <property type="match status" value="1"/>
</dbReference>
<dbReference type="GO" id="GO:0046872">
    <property type="term" value="F:metal ion binding"/>
    <property type="evidence" value="ECO:0007669"/>
    <property type="project" value="UniProtKB-KW"/>
</dbReference>
<dbReference type="NCBIfam" id="TIGR02603">
    <property type="entry name" value="CxxCH_TIGR02603"/>
    <property type="match status" value="1"/>
</dbReference>
<evidence type="ECO:0000313" key="6">
    <source>
        <dbReference type="EMBL" id="RRB16823.1"/>
    </source>
</evidence>
<evidence type="ECO:0000259" key="5">
    <source>
        <dbReference type="PROSITE" id="PS51007"/>
    </source>
</evidence>
<name>A0A3P1CU13_9BACT</name>
<dbReference type="SUPFAM" id="SSF63829">
    <property type="entry name" value="Calcium-dependent phosphotriesterase"/>
    <property type="match status" value="1"/>
</dbReference>
<evidence type="ECO:0000256" key="3">
    <source>
        <dbReference type="ARBA" id="ARBA00023004"/>
    </source>
</evidence>
<sequence>MQSLPKIRITDPMGNPIKRTHEWFFYSLIASLLTVAVSCQKSSTGSGTSPEEALKTFELEPGFQIELVASEPLVADPVAMEIDEDGRVYVVEMHGYPLDKTGTGKIKLLTDSDGDGRMDKSAVFAENLVLPTGIMRWKKGVLVTDAPNVYYLEDTDGDGKSDVRDTVLTGFALSNPQHNVNAPLLGLDNWIYLAHESAVTAQVYKEEFGDRGSDVFFPKRPDGIRLPDNASGRSVRFRPDRYELEPVAGNTQFGHTFDAWGNRLLVSNANHAFHEVITTPYLKRNPDLLVSNVTQSISDHGNAAEVFPITKNPQLQLLTDVGVITSACGITAYLGGAFPAQYDSITFVAEPVSNLVHFDKIHEKGATFTASRVHTGKEFLASTDAWFRPVNFYTGPDGALYVIDYYRQIVEHPEWMAEDVIKSGALYNGTDQGRIYRITPKGTQPASWGKDLLGKATNPQLIEKLGDRNVWWRRNAQRLLLDRATPQDVAGLEAMAKNPSLPFGRLHALWTLEGLSKLRPELITTALKDPVPGIRTNAIKLAELHLETAPALVPALLAMQSDTDPKVRFQLLCTLGFVEKPEAASARQKLLFADIDDPWVQIAALSAPSSQKGDLLNAVLARFKPDQPAYGSLVERLSAMAGASQPTKTINQLLQKATAPVSEDRATWQASLIKGIGQGIKRRNSSLDSNFQAEQALLIRTFFDHPAPSIRSACLQVLQVTGLPEDARTNAALAKAVQTAGDAKQSEEKRSEAIGFLALHDATPQIPLLKKMIAPNEPLSVQVAALKTLSSIPDATVSDYVLQKWPVMTPDIREPAIATFFSGSDPVRQSRIKLLLDAVEKGTIDQNSIGWPRSVGLMANSNVESRNRARVLLTKRDKQRDEVIKQYQTSLDLAASPEKGALVFQQNCALCHQIGSTGGIAFGPDLATIRNRRPASIMGDILNPNLSIADGYDLWTITLKNGETLQGLIPTETPTALTLRNQGGQETTIARQDIESLKAMNMSAMTAGLEKQINPQQMADLLAYIKQAK</sequence>
<proteinExistence type="predicted"/>